<feature type="compositionally biased region" description="Low complexity" evidence="5">
    <location>
        <begin position="1122"/>
        <end position="1148"/>
    </location>
</feature>
<dbReference type="PROSITE" id="PS50235">
    <property type="entry name" value="USP_3"/>
    <property type="match status" value="1"/>
</dbReference>
<evidence type="ECO:0000256" key="1">
    <source>
        <dbReference type="ARBA" id="ARBA00000707"/>
    </source>
</evidence>
<feature type="compositionally biased region" description="Polar residues" evidence="5">
    <location>
        <begin position="1081"/>
        <end position="1121"/>
    </location>
</feature>
<dbReference type="Gene3D" id="1.10.238.10">
    <property type="entry name" value="EF-hand"/>
    <property type="match status" value="2"/>
</dbReference>
<sequence length="1637" mass="185871">MGGGNAKLSAITYEEAVKRVTEAEMKRLKNAFKRTSNLNGLMTEGLFIREVLWEGVPPKFAQLIYRAFGGTPKGLSFKDLLCGLVILTRGMREEKIKLLFGMYADEAFSYIQKEEMDRRILETEQQVSQSLSELFKECDQVTYEQFSSWVSLHPDATLLTKWLLSEPLSVTLSNDMETPTFYQTLAGVTHLEETDINELEKCYWDLKEKSKSGRFDQETFKQLICPPVPDMLCEGLFLAFDENRDNHIDFKEMACGISACCRGPKTEQQKFCFKIFDTNHEGKLDKDGLKSMLEALVLIRKENNSPEELEDDVFHRLDPETVAMEILLCHDGDQDGCITMEEYLVWTVNNTLSEDLLNLLSQICHIVLGLRPLTREEEGKIVRGWLERESRKALKVGQTWYLISMAWWNSWNEYVTSEAPLSYNDIDFPISNDIKWSSIDYLGRQRIAKNNKNSLIAMEDDSVVMVNVTKVENSYTMQSMTSSLLDDHCSRSAVSLCGNARQETLNPLDMCSNTVNRSPSASPKMRKKTQVYPAPQKPGAIDNSPLVQINTSKVMTLTIEGGRLKKDVPLVRSRDFEIVPEPVWRALSSWYGGNPALPRTVITSSKGNAYSELELYPITVRLFRHQNIPQKPVQTTSTFTGMMAGISGMTFNIANFSANTPRRYLAYTAAFSRHHTLQQIYEFLCGRLRFNKEDIRLWKFKDEHNMTLLEDDCMTLEDAGVEENQQILIEVRNKDLTWPEEMCQLAKHRNFSKKDNVPTEQGATGLNNLGNTCFMNAAVQCVSNTWPLTQYFTGGLHLYELNRMNPLGMKGHIAQRYGELVKDLWSGSSKTIAPLKLRWTIGKYAPRFNGFQQQDSQELLSFLLDGLHEDLNRVHEKPYVELKDSNGRPDEEVAQEAWENHILRNQSIVVDLFHGQLKSQVRCKECGHVSVRFDPFNYLSLPLPMDSCVHLEVIVIWLDGSVPVKYGLRLNMDEKYKTLKKELSKLTDIAANQILFVEIFGSIVKTLPQDNQKVRTLLGGSLYAYELPPPASNSDTDIGSTDSSIAIITASVSTTTNSTAIPTTAGKECIGLSEIQRGLSTRRSPYHNVNKNGSNSGSLPQNNSWDPPSQNSDFSSHSCLTNGNSGSSNGHSRNPSNASSCSSSLSDSLTRSVGDVFKGFIIAVHRKMIHVDDYFLSSQKAHPDLFGTPLILPCQESTSNQNLYQFVWTQVARLVSPLPPSEAKIPNHAQDCDDSLGYEYPFTLKVVQKDGFACAWCPWYKFCRGCVIDCNTNVFNFGSSFVAIDWEPTALHLRYQTSNEKFIQEHRSVEESRRLQTEPIDLDTCLQAFTKEEELGEDELYCCSKCNKHCLASKKLDIWRLPPILIINLKRFQCLNGRWVKSHKIVKFPFKDFDPSSYIAPRARQYKKISTDHIELTNISEEDQCNRNVIKNGVTNHESSNFANESSSLPTIPTIQKEPVSNHVENCIQPCSNSDSVENSSSCKRQRVMHSNSKESMQELHQPLTNGDSFSKYIDVKEIENQSKEKNCSALSPDSDCDDNNVRYDLYAVSCHTGILGGGHYVAFAKNPNNRWYCYNDSSCKEVFWEQVDGNSAYILFYERQGVKFSKFMPDVSEKEPDIQEIDDEFESEYRKMCVIQ</sequence>
<accession>A0A7E6EN37</accession>
<name>A0A7E6EN37_9MOLL</name>
<dbReference type="Pfam" id="PF06337">
    <property type="entry name" value="DUSP"/>
    <property type="match status" value="1"/>
</dbReference>
<proteinExistence type="predicted"/>
<dbReference type="InterPro" id="IPR028889">
    <property type="entry name" value="USP"/>
</dbReference>
<feature type="region of interest" description="Disordered" evidence="5">
    <location>
        <begin position="1081"/>
        <end position="1148"/>
    </location>
</feature>
<dbReference type="InterPro" id="IPR006615">
    <property type="entry name" value="Pept_C19_DUSP"/>
</dbReference>
<dbReference type="InterPro" id="IPR018200">
    <property type="entry name" value="USP_CS"/>
</dbReference>
<dbReference type="InterPro" id="IPR001394">
    <property type="entry name" value="Peptidase_C19_UCH"/>
</dbReference>
<dbReference type="Gene3D" id="3.90.70.10">
    <property type="entry name" value="Cysteine proteinases"/>
    <property type="match status" value="2"/>
</dbReference>
<feature type="domain" description="EF-hand" evidence="6">
    <location>
        <begin position="228"/>
        <end position="263"/>
    </location>
</feature>
<dbReference type="GO" id="GO:0004843">
    <property type="term" value="F:cysteine-type deubiquitinase activity"/>
    <property type="evidence" value="ECO:0007669"/>
    <property type="project" value="UniProtKB-EC"/>
</dbReference>
<dbReference type="PROSITE" id="PS00972">
    <property type="entry name" value="USP_1"/>
    <property type="match status" value="1"/>
</dbReference>
<dbReference type="SUPFAM" id="SSF54001">
    <property type="entry name" value="Cysteine proteinases"/>
    <property type="match status" value="1"/>
</dbReference>
<dbReference type="PROSITE" id="PS00973">
    <property type="entry name" value="USP_2"/>
    <property type="match status" value="1"/>
</dbReference>
<dbReference type="Gene3D" id="3.10.20.90">
    <property type="entry name" value="Phosphatidylinositol 3-kinase Catalytic Subunit, Chain A, domain 1"/>
    <property type="match status" value="1"/>
</dbReference>
<organism evidence="9 10">
    <name type="scientific">Octopus sinensis</name>
    <name type="common">East Asian common octopus</name>
    <dbReference type="NCBI Taxonomy" id="2607531"/>
    <lineage>
        <taxon>Eukaryota</taxon>
        <taxon>Metazoa</taxon>
        <taxon>Spiralia</taxon>
        <taxon>Lophotrochozoa</taxon>
        <taxon>Mollusca</taxon>
        <taxon>Cephalopoda</taxon>
        <taxon>Coleoidea</taxon>
        <taxon>Octopodiformes</taxon>
        <taxon>Octopoda</taxon>
        <taxon>Incirrata</taxon>
        <taxon>Octopodidae</taxon>
        <taxon>Octopus</taxon>
    </lineage>
</organism>
<feature type="domain" description="DUSP" evidence="8">
    <location>
        <begin position="373"/>
        <end position="602"/>
    </location>
</feature>
<keyword evidence="10" id="KW-0378">Hydrolase</keyword>
<evidence type="ECO:0000256" key="5">
    <source>
        <dbReference type="SAM" id="MobiDB-lite"/>
    </source>
</evidence>
<feature type="domain" description="USP" evidence="7">
    <location>
        <begin position="764"/>
        <end position="1601"/>
    </location>
</feature>
<dbReference type="GO" id="GO:0005509">
    <property type="term" value="F:calcium ion binding"/>
    <property type="evidence" value="ECO:0007669"/>
    <property type="project" value="InterPro"/>
</dbReference>
<gene>
    <name evidence="10" type="primary">LOC115232624</name>
</gene>
<evidence type="ECO:0000313" key="9">
    <source>
        <dbReference type="Proteomes" id="UP000515154"/>
    </source>
</evidence>
<dbReference type="GO" id="GO:0016579">
    <property type="term" value="P:protein deubiquitination"/>
    <property type="evidence" value="ECO:0007669"/>
    <property type="project" value="InterPro"/>
</dbReference>
<keyword evidence="9" id="KW-1185">Reference proteome</keyword>
<dbReference type="Pfam" id="PF25265">
    <property type="entry name" value="USP32_N"/>
    <property type="match status" value="1"/>
</dbReference>
<evidence type="ECO:0000256" key="3">
    <source>
        <dbReference type="ARBA" id="ARBA00022670"/>
    </source>
</evidence>
<reference evidence="10" key="1">
    <citation type="submission" date="2025-08" db="UniProtKB">
        <authorList>
            <consortium name="RefSeq"/>
        </authorList>
    </citation>
    <scope>IDENTIFICATION</scope>
</reference>
<dbReference type="InterPro" id="IPR028135">
    <property type="entry name" value="Ub_USP-typ"/>
</dbReference>
<evidence type="ECO:0000313" key="10">
    <source>
        <dbReference type="RefSeq" id="XP_036356709.1"/>
    </source>
</evidence>
<evidence type="ECO:0000259" key="7">
    <source>
        <dbReference type="PROSITE" id="PS50235"/>
    </source>
</evidence>
<evidence type="ECO:0000259" key="8">
    <source>
        <dbReference type="PROSITE" id="PS51283"/>
    </source>
</evidence>
<dbReference type="InterPro" id="IPR057368">
    <property type="entry name" value="USP32_N"/>
</dbReference>
<dbReference type="Gene3D" id="3.30.2230.10">
    <property type="entry name" value="DUSP-like"/>
    <property type="match status" value="1"/>
</dbReference>
<dbReference type="PROSITE" id="PS50222">
    <property type="entry name" value="EF_HAND_2"/>
    <property type="match status" value="2"/>
</dbReference>
<comment type="catalytic activity">
    <reaction evidence="1">
        <text>Thiol-dependent hydrolysis of ester, thioester, amide, peptide and isopeptide bonds formed by the C-terminal Gly of ubiquitin (a 76-residue protein attached to proteins as an intracellular targeting signal).</text>
        <dbReference type="EC" id="3.4.19.12"/>
    </reaction>
</comment>
<dbReference type="PROSITE" id="PS51283">
    <property type="entry name" value="DUSP"/>
    <property type="match status" value="1"/>
</dbReference>
<dbReference type="InterPro" id="IPR002048">
    <property type="entry name" value="EF_hand_dom"/>
</dbReference>
<dbReference type="GO" id="GO:0006508">
    <property type="term" value="P:proteolysis"/>
    <property type="evidence" value="ECO:0007669"/>
    <property type="project" value="UniProtKB-KW"/>
</dbReference>
<dbReference type="Pfam" id="PF14836">
    <property type="entry name" value="Ubiquitin_3"/>
    <property type="match status" value="1"/>
</dbReference>
<evidence type="ECO:0000259" key="6">
    <source>
        <dbReference type="PROSITE" id="PS50222"/>
    </source>
</evidence>
<evidence type="ECO:0000256" key="2">
    <source>
        <dbReference type="ARBA" id="ARBA00012759"/>
    </source>
</evidence>
<dbReference type="SUPFAM" id="SSF47473">
    <property type="entry name" value="EF-hand"/>
    <property type="match status" value="2"/>
</dbReference>
<dbReference type="InterPro" id="IPR011992">
    <property type="entry name" value="EF-hand-dom_pair"/>
</dbReference>
<protein>
    <recommendedName>
        <fullName evidence="2">ubiquitinyl hydrolase 1</fullName>
        <ecNumber evidence="2">3.4.19.12</ecNumber>
    </recommendedName>
</protein>
<dbReference type="RefSeq" id="XP_036356709.1">
    <property type="nucleotide sequence ID" value="XM_036500816.1"/>
</dbReference>
<dbReference type="FunFam" id="3.90.70.10:FF:000018">
    <property type="entry name" value="Ubiquitin carboxyl-terminal hydrolase 32"/>
    <property type="match status" value="1"/>
</dbReference>
<dbReference type="SMART" id="SM00695">
    <property type="entry name" value="DUSP"/>
    <property type="match status" value="1"/>
</dbReference>
<dbReference type="InterPro" id="IPR018247">
    <property type="entry name" value="EF_Hand_1_Ca_BS"/>
</dbReference>
<dbReference type="SUPFAM" id="SSF143791">
    <property type="entry name" value="DUSP-like"/>
    <property type="match status" value="1"/>
</dbReference>
<dbReference type="SMART" id="SM00054">
    <property type="entry name" value="EFh"/>
    <property type="match status" value="3"/>
</dbReference>
<dbReference type="EC" id="3.4.19.12" evidence="2"/>
<dbReference type="Pfam" id="PF00443">
    <property type="entry name" value="UCH"/>
    <property type="match status" value="1"/>
</dbReference>
<feature type="domain" description="EF-hand" evidence="6">
    <location>
        <begin position="264"/>
        <end position="299"/>
    </location>
</feature>
<dbReference type="PANTHER" id="PTHR21646:SF76">
    <property type="entry name" value="UBIQUITIN CARBOXYL-TERMINAL HYDROLASE 32"/>
    <property type="match status" value="1"/>
</dbReference>
<dbReference type="PANTHER" id="PTHR21646">
    <property type="entry name" value="UBIQUITIN CARBOXYL-TERMINAL HYDROLASE"/>
    <property type="match status" value="1"/>
</dbReference>
<dbReference type="InterPro" id="IPR050185">
    <property type="entry name" value="Ub_carboxyl-term_hydrolase"/>
</dbReference>
<keyword evidence="3" id="KW-0645">Protease</keyword>
<dbReference type="Proteomes" id="UP000515154">
    <property type="component" value="Linkage group LG1"/>
</dbReference>
<dbReference type="InterPro" id="IPR038765">
    <property type="entry name" value="Papain-like_cys_pep_sf"/>
</dbReference>
<evidence type="ECO:0000256" key="4">
    <source>
        <dbReference type="ARBA" id="ARBA00022837"/>
    </source>
</evidence>
<dbReference type="PROSITE" id="PS00018">
    <property type="entry name" value="EF_HAND_1"/>
    <property type="match status" value="2"/>
</dbReference>
<keyword evidence="4" id="KW-0106">Calcium</keyword>
<dbReference type="InterPro" id="IPR035927">
    <property type="entry name" value="DUSP-like_sf"/>
</dbReference>
<dbReference type="CDD" id="cd00051">
    <property type="entry name" value="EFh"/>
    <property type="match status" value="1"/>
</dbReference>
<dbReference type="GO" id="GO:0005794">
    <property type="term" value="C:Golgi apparatus"/>
    <property type="evidence" value="ECO:0007669"/>
    <property type="project" value="TreeGrafter"/>
</dbReference>